<dbReference type="Proteomes" id="UP001207930">
    <property type="component" value="Unassembled WGS sequence"/>
</dbReference>
<sequence length="69" mass="7985">MFTAYNLLGGFLFSVIGIGAWRYGKSLDRWKPLSIGLALMIYPYFTPWAWLTWTVGTILCVTLWFHHDA</sequence>
<keyword evidence="1" id="KW-0812">Transmembrane</keyword>
<dbReference type="RefSeq" id="WP_264500210.1">
    <property type="nucleotide sequence ID" value="NZ_JAPDDS010000003.1"/>
</dbReference>
<feature type="transmembrane region" description="Helical" evidence="1">
    <location>
        <begin position="44"/>
        <end position="65"/>
    </location>
</feature>
<keyword evidence="1" id="KW-0472">Membrane</keyword>
<name>A0ABT3FLM2_9BACT</name>
<dbReference type="EMBL" id="JAPDDS010000003">
    <property type="protein sequence ID" value="MCW1884249.1"/>
    <property type="molecule type" value="Genomic_DNA"/>
</dbReference>
<organism evidence="2 3">
    <name type="scientific">Luteolibacter flavescens</name>
    <dbReference type="NCBI Taxonomy" id="1859460"/>
    <lineage>
        <taxon>Bacteria</taxon>
        <taxon>Pseudomonadati</taxon>
        <taxon>Verrucomicrobiota</taxon>
        <taxon>Verrucomicrobiia</taxon>
        <taxon>Verrucomicrobiales</taxon>
        <taxon>Verrucomicrobiaceae</taxon>
        <taxon>Luteolibacter</taxon>
    </lineage>
</organism>
<accession>A0ABT3FLM2</accession>
<keyword evidence="3" id="KW-1185">Reference proteome</keyword>
<keyword evidence="1" id="KW-1133">Transmembrane helix</keyword>
<feature type="transmembrane region" description="Helical" evidence="1">
    <location>
        <begin position="7"/>
        <end position="24"/>
    </location>
</feature>
<gene>
    <name evidence="2" type="ORF">OKA04_05865</name>
</gene>
<proteinExistence type="predicted"/>
<evidence type="ECO:0000313" key="2">
    <source>
        <dbReference type="EMBL" id="MCW1884249.1"/>
    </source>
</evidence>
<comment type="caution">
    <text evidence="2">The sequence shown here is derived from an EMBL/GenBank/DDBJ whole genome shotgun (WGS) entry which is preliminary data.</text>
</comment>
<protein>
    <recommendedName>
        <fullName evidence="4">Amino acid transport protein</fullName>
    </recommendedName>
</protein>
<evidence type="ECO:0008006" key="4">
    <source>
        <dbReference type="Google" id="ProtNLM"/>
    </source>
</evidence>
<evidence type="ECO:0000256" key="1">
    <source>
        <dbReference type="SAM" id="Phobius"/>
    </source>
</evidence>
<evidence type="ECO:0000313" key="3">
    <source>
        <dbReference type="Proteomes" id="UP001207930"/>
    </source>
</evidence>
<reference evidence="2 3" key="1">
    <citation type="submission" date="2022-10" db="EMBL/GenBank/DDBJ databases">
        <title>Luteolibacter flavescens strain MCCC 1K03193, whole genome shotgun sequencing project.</title>
        <authorList>
            <person name="Zhao G."/>
            <person name="Shen L."/>
        </authorList>
    </citation>
    <scope>NUCLEOTIDE SEQUENCE [LARGE SCALE GENOMIC DNA]</scope>
    <source>
        <strain evidence="2 3">MCCC 1K03193</strain>
    </source>
</reference>